<reference evidence="1" key="1">
    <citation type="journal article" date="2021" name="Environ. Microbiol.">
        <title>Gene family expansions and transcriptome signatures uncover fungal adaptations to wood decay.</title>
        <authorList>
            <person name="Hage H."/>
            <person name="Miyauchi S."/>
            <person name="Viragh M."/>
            <person name="Drula E."/>
            <person name="Min B."/>
            <person name="Chaduli D."/>
            <person name="Navarro D."/>
            <person name="Favel A."/>
            <person name="Norest M."/>
            <person name="Lesage-Meessen L."/>
            <person name="Balint B."/>
            <person name="Merenyi Z."/>
            <person name="de Eugenio L."/>
            <person name="Morin E."/>
            <person name="Martinez A.T."/>
            <person name="Baldrian P."/>
            <person name="Stursova M."/>
            <person name="Martinez M.J."/>
            <person name="Novotny C."/>
            <person name="Magnuson J.K."/>
            <person name="Spatafora J.W."/>
            <person name="Maurice S."/>
            <person name="Pangilinan J."/>
            <person name="Andreopoulos W."/>
            <person name="LaButti K."/>
            <person name="Hundley H."/>
            <person name="Na H."/>
            <person name="Kuo A."/>
            <person name="Barry K."/>
            <person name="Lipzen A."/>
            <person name="Henrissat B."/>
            <person name="Riley R."/>
            <person name="Ahrendt S."/>
            <person name="Nagy L.G."/>
            <person name="Grigoriev I.V."/>
            <person name="Martin F."/>
            <person name="Rosso M.N."/>
        </authorList>
    </citation>
    <scope>NUCLEOTIDE SEQUENCE</scope>
    <source>
        <strain evidence="1">CBS 384.51</strain>
    </source>
</reference>
<evidence type="ECO:0000313" key="1">
    <source>
        <dbReference type="EMBL" id="KAI0091407.1"/>
    </source>
</evidence>
<evidence type="ECO:0000313" key="2">
    <source>
        <dbReference type="Proteomes" id="UP001055072"/>
    </source>
</evidence>
<name>A0ACB8UAU3_9APHY</name>
<comment type="caution">
    <text evidence="1">The sequence shown here is derived from an EMBL/GenBank/DDBJ whole genome shotgun (WGS) entry which is preliminary data.</text>
</comment>
<accession>A0ACB8UAU3</accession>
<protein>
    <submittedName>
        <fullName evidence="1">Uncharacterized protein</fullName>
    </submittedName>
</protein>
<gene>
    <name evidence="1" type="ORF">BDY19DRAFT_930296</name>
</gene>
<dbReference type="Proteomes" id="UP001055072">
    <property type="component" value="Unassembled WGS sequence"/>
</dbReference>
<organism evidence="1 2">
    <name type="scientific">Irpex rosettiformis</name>
    <dbReference type="NCBI Taxonomy" id="378272"/>
    <lineage>
        <taxon>Eukaryota</taxon>
        <taxon>Fungi</taxon>
        <taxon>Dikarya</taxon>
        <taxon>Basidiomycota</taxon>
        <taxon>Agaricomycotina</taxon>
        <taxon>Agaricomycetes</taxon>
        <taxon>Polyporales</taxon>
        <taxon>Irpicaceae</taxon>
        <taxon>Irpex</taxon>
    </lineage>
</organism>
<keyword evidence="2" id="KW-1185">Reference proteome</keyword>
<dbReference type="EMBL" id="MU274905">
    <property type="protein sequence ID" value="KAI0091407.1"/>
    <property type="molecule type" value="Genomic_DNA"/>
</dbReference>
<sequence length="431" mass="48050">MSSQISPSDTAILQNIGTDVLRSFISVVVETWFVAIYSVLVVKACSILLHKDRRRHTPSIIMLALVLLIFLMDIVLWVMDVRNVVAELNTALIDTHPDALDQRYSKATDSVLKLSQVVDAVYAFMTILGDAIVLWRVQAFWSTGRERWFMLIPCTTWFVSVILTFLLSYCAARNDTSVTFGQFEHPAFCRNIQSAAYWAQFATAAVATGMIGIKTWMYRRMVKSFMSDMRHRSPVNKAMFILVDTGILYTLFFLAEVLLNIGVLDGAINKNPRLDFALEVYDFQTSSIVGIYPTVVVILVHTQCFMLDTQGRSTTALTTINFGDSAGGGGGGGGKRSRPSHRGANHNNTMSTSTALDGSLVVDGDVEMEGEGRDGWRDMSKRVRGRGGSCESEKEREREGGEIHLRELKMTNGSVSYEEGIESREMEREEV</sequence>
<proteinExistence type="predicted"/>